<gene>
    <name evidence="1" type="ORF">HX837_06150</name>
</gene>
<organism evidence="1 2">
    <name type="scientific">Marine Group I thaumarchaeote</name>
    <dbReference type="NCBI Taxonomy" id="2511932"/>
    <lineage>
        <taxon>Archaea</taxon>
        <taxon>Nitrososphaerota</taxon>
        <taxon>Marine Group I</taxon>
    </lineage>
</organism>
<dbReference type="Proteomes" id="UP000523105">
    <property type="component" value="Unassembled WGS sequence"/>
</dbReference>
<dbReference type="AlphaFoldDB" id="A0A7K4MR78"/>
<name>A0A7K4MR78_9ARCH</name>
<reference evidence="1 2" key="1">
    <citation type="journal article" date="2019" name="Environ. Microbiol.">
        <title>Genomics insights into ecotype formation of ammonia-oxidizing archaea in the deep ocean.</title>
        <authorList>
            <person name="Wang Y."/>
            <person name="Huang J.M."/>
            <person name="Cui G.J."/>
            <person name="Nunoura T."/>
            <person name="Takaki Y."/>
            <person name="Li W.L."/>
            <person name="Li J."/>
            <person name="Gao Z.M."/>
            <person name="Takai K."/>
            <person name="Zhang A.Q."/>
            <person name="Stepanauskas R."/>
        </authorList>
    </citation>
    <scope>NUCLEOTIDE SEQUENCE [LARGE SCALE GENOMIC DNA]</scope>
    <source>
        <strain evidence="1 2">L15b</strain>
    </source>
</reference>
<evidence type="ECO:0000313" key="2">
    <source>
        <dbReference type="Proteomes" id="UP000523105"/>
    </source>
</evidence>
<comment type="caution">
    <text evidence="1">The sequence shown here is derived from an EMBL/GenBank/DDBJ whole genome shotgun (WGS) entry which is preliminary data.</text>
</comment>
<protein>
    <submittedName>
        <fullName evidence="1">Uncharacterized protein</fullName>
    </submittedName>
</protein>
<dbReference type="EMBL" id="JACASV010000052">
    <property type="protein sequence ID" value="NWJ43767.1"/>
    <property type="molecule type" value="Genomic_DNA"/>
</dbReference>
<evidence type="ECO:0000313" key="1">
    <source>
        <dbReference type="EMBL" id="NWJ43767.1"/>
    </source>
</evidence>
<proteinExistence type="predicted"/>
<accession>A0A7K4MR78</accession>
<sequence length="335" mass="34775">MADVKFSELSTLAASDVASADVIAIVDTSETTSKQLSIDNLFGAVPVNITSNANIYVRDSGLGLSSPTDGTLDLAADTILEITAPTMNVISTTVDFDANVHVHLTFTANSTAAMIGKGGINRQLYFRDTGLGLDSPTNGTLDLFADTILEITAPTMNVVSTTVDFDANVTIHSTFSANSTAALMGTTLPLYFRDTGLSLSSPTNGTLDIAADTILEITAPTTNVIATTAVTIHTPAITANGTLTIGASADGYDVTLYGTTASSVLVWDESDDQLEFGNAAMTISDARTSTTQSLTGLTIDMYNKLDTGSSNDRIGAAVSTYGDTNAYTIRDSVGI</sequence>
<feature type="non-terminal residue" evidence="1">
    <location>
        <position position="335"/>
    </location>
</feature>